<dbReference type="OrthoDB" id="9802039at2"/>
<protein>
    <recommendedName>
        <fullName evidence="3">HTH-type transcriptional regulator CueR</fullName>
    </recommendedName>
    <alternativeName>
        <fullName evidence="12">Copper efflux regulator</fullName>
    </alternativeName>
    <alternativeName>
        <fullName evidence="11">Copper export regulator</fullName>
    </alternativeName>
</protein>
<dbReference type="GO" id="GO:0005737">
    <property type="term" value="C:cytoplasm"/>
    <property type="evidence" value="ECO:0007669"/>
    <property type="project" value="UniProtKB-SubCell"/>
</dbReference>
<dbReference type="Gene3D" id="1.10.1660.10">
    <property type="match status" value="1"/>
</dbReference>
<evidence type="ECO:0000256" key="4">
    <source>
        <dbReference type="ARBA" id="ARBA00022490"/>
    </source>
</evidence>
<feature type="domain" description="HTH merR-type" evidence="13">
    <location>
        <begin position="1"/>
        <end position="69"/>
    </location>
</feature>
<evidence type="ECO:0000256" key="1">
    <source>
        <dbReference type="ARBA" id="ARBA00004496"/>
    </source>
</evidence>
<dbReference type="AlphaFoldDB" id="A0A3A6R272"/>
<evidence type="ECO:0000259" key="13">
    <source>
        <dbReference type="PROSITE" id="PS50937"/>
    </source>
</evidence>
<evidence type="ECO:0000256" key="9">
    <source>
        <dbReference type="ARBA" id="ARBA00023159"/>
    </source>
</evidence>
<dbReference type="Proteomes" id="UP000273252">
    <property type="component" value="Unassembled WGS sequence"/>
</dbReference>
<keyword evidence="7" id="KW-0805">Transcription regulation</keyword>
<dbReference type="PROSITE" id="PS50937">
    <property type="entry name" value="HTH_MERR_2"/>
    <property type="match status" value="1"/>
</dbReference>
<keyword evidence="15" id="KW-1185">Reference proteome</keyword>
<keyword evidence="4" id="KW-0963">Cytoplasm</keyword>
<evidence type="ECO:0000256" key="10">
    <source>
        <dbReference type="ARBA" id="ARBA00023163"/>
    </source>
</evidence>
<evidence type="ECO:0000313" key="15">
    <source>
        <dbReference type="Proteomes" id="UP000273252"/>
    </source>
</evidence>
<dbReference type="EMBL" id="QVMU01000001">
    <property type="protein sequence ID" value="RJX75424.1"/>
    <property type="molecule type" value="Genomic_DNA"/>
</dbReference>
<dbReference type="InterPro" id="IPR047057">
    <property type="entry name" value="MerR_fam"/>
</dbReference>
<accession>A0A3A6R272</accession>
<evidence type="ECO:0000256" key="8">
    <source>
        <dbReference type="ARBA" id="ARBA00023125"/>
    </source>
</evidence>
<dbReference type="InterPro" id="IPR011789">
    <property type="entry name" value="CueR"/>
</dbReference>
<keyword evidence="8" id="KW-0238">DNA-binding</keyword>
<dbReference type="PANTHER" id="PTHR30204">
    <property type="entry name" value="REDOX-CYCLING DRUG-SENSING TRANSCRIPTIONAL ACTIVATOR SOXR"/>
    <property type="match status" value="1"/>
</dbReference>
<evidence type="ECO:0000256" key="11">
    <source>
        <dbReference type="ARBA" id="ARBA00031472"/>
    </source>
</evidence>
<dbReference type="Pfam" id="PF13411">
    <property type="entry name" value="MerR_1"/>
    <property type="match status" value="1"/>
</dbReference>
<dbReference type="GO" id="GO:0003700">
    <property type="term" value="F:DNA-binding transcription factor activity"/>
    <property type="evidence" value="ECO:0007669"/>
    <property type="project" value="InterPro"/>
</dbReference>
<dbReference type="SUPFAM" id="SSF46955">
    <property type="entry name" value="Putative DNA-binding domain"/>
    <property type="match status" value="1"/>
</dbReference>
<dbReference type="SMART" id="SM00422">
    <property type="entry name" value="HTH_MERR"/>
    <property type="match status" value="1"/>
</dbReference>
<dbReference type="PRINTS" id="PR00040">
    <property type="entry name" value="HTHMERR"/>
</dbReference>
<organism evidence="14 15">
    <name type="scientific">Vibrio sinensis</name>
    <dbReference type="NCBI Taxonomy" id="2302434"/>
    <lineage>
        <taxon>Bacteria</taxon>
        <taxon>Pseudomonadati</taxon>
        <taxon>Pseudomonadota</taxon>
        <taxon>Gammaproteobacteria</taxon>
        <taxon>Vibrionales</taxon>
        <taxon>Vibrionaceae</taxon>
        <taxon>Vibrio</taxon>
    </lineage>
</organism>
<evidence type="ECO:0000256" key="12">
    <source>
        <dbReference type="ARBA" id="ARBA00032335"/>
    </source>
</evidence>
<reference evidence="14 15" key="1">
    <citation type="submission" date="2018-08" db="EMBL/GenBank/DDBJ databases">
        <title>Vibrio isolated from the Eastern China Marginal Seas.</title>
        <authorList>
            <person name="Li Y."/>
        </authorList>
    </citation>
    <scope>NUCLEOTIDE SEQUENCE [LARGE SCALE GENOMIC DNA]</scope>
    <source>
        <strain evidence="14 15">BEI233</strain>
    </source>
</reference>
<keyword evidence="9" id="KW-0010">Activator</keyword>
<dbReference type="PANTHER" id="PTHR30204:SF16">
    <property type="entry name" value="HTH-TYPE TRANSCRIPTIONAL REGULATOR CUER"/>
    <property type="match status" value="1"/>
</dbReference>
<comment type="subunit">
    <text evidence="2">Homodimer.</text>
</comment>
<name>A0A3A6R272_9VIBR</name>
<evidence type="ECO:0000313" key="14">
    <source>
        <dbReference type="EMBL" id="RJX75424.1"/>
    </source>
</evidence>
<evidence type="ECO:0000256" key="7">
    <source>
        <dbReference type="ARBA" id="ARBA00023015"/>
    </source>
</evidence>
<sequence>MNIGEVAQITGLSSKSIRLYEDKGIISAPHRSASGYREYSSQHLQELNLVSRAKNAGFSLVECREFVELAHNPARKSSEVKAKTEQKLSEIALKIKELKEIEKQLKSWISACPGDGNSQCPIIEDLTK</sequence>
<dbReference type="InterPro" id="IPR000551">
    <property type="entry name" value="MerR-type_HTH_dom"/>
</dbReference>
<proteinExistence type="predicted"/>
<evidence type="ECO:0000256" key="6">
    <source>
        <dbReference type="ARBA" id="ARBA00023008"/>
    </source>
</evidence>
<evidence type="ECO:0000256" key="3">
    <source>
        <dbReference type="ARBA" id="ARBA00017250"/>
    </source>
</evidence>
<dbReference type="GO" id="GO:0003677">
    <property type="term" value="F:DNA binding"/>
    <property type="evidence" value="ECO:0007669"/>
    <property type="project" value="UniProtKB-KW"/>
</dbReference>
<keyword evidence="6" id="KW-0186">Copper</keyword>
<dbReference type="GO" id="GO:0045893">
    <property type="term" value="P:positive regulation of DNA-templated transcription"/>
    <property type="evidence" value="ECO:0007669"/>
    <property type="project" value="InterPro"/>
</dbReference>
<evidence type="ECO:0000256" key="5">
    <source>
        <dbReference type="ARBA" id="ARBA00022723"/>
    </source>
</evidence>
<dbReference type="GO" id="GO:0005507">
    <property type="term" value="F:copper ion binding"/>
    <property type="evidence" value="ECO:0007669"/>
    <property type="project" value="InterPro"/>
</dbReference>
<gene>
    <name evidence="14" type="primary">cueR</name>
    <name evidence="14" type="ORF">DZ860_01720</name>
</gene>
<dbReference type="InterPro" id="IPR009061">
    <property type="entry name" value="DNA-bd_dom_put_sf"/>
</dbReference>
<comment type="caution">
    <text evidence="14">The sequence shown here is derived from an EMBL/GenBank/DDBJ whole genome shotgun (WGS) entry which is preliminary data.</text>
</comment>
<dbReference type="NCBIfam" id="TIGR02044">
    <property type="entry name" value="CueR"/>
    <property type="match status" value="1"/>
</dbReference>
<evidence type="ECO:0000256" key="2">
    <source>
        <dbReference type="ARBA" id="ARBA00011738"/>
    </source>
</evidence>
<keyword evidence="5" id="KW-0479">Metal-binding</keyword>
<dbReference type="PROSITE" id="PS00552">
    <property type="entry name" value="HTH_MERR_1"/>
    <property type="match status" value="1"/>
</dbReference>
<keyword evidence="10" id="KW-0804">Transcription</keyword>
<dbReference type="RefSeq" id="WP_120029181.1">
    <property type="nucleotide sequence ID" value="NZ_QVMU01000001.1"/>
</dbReference>
<comment type="subcellular location">
    <subcellularLocation>
        <location evidence="1">Cytoplasm</location>
    </subcellularLocation>
</comment>